<reference evidence="1 2" key="1">
    <citation type="journal article" date="2014" name="Genome Announc.">
        <title>Draft Genome Sequences of Marine Flavobacterium Algibacter lectus Strains SS8 and NR4.</title>
        <authorList>
            <person name="Takatani N."/>
            <person name="Nakanishi M."/>
            <person name="Meirelles P."/>
            <person name="Mino S."/>
            <person name="Suda W."/>
            <person name="Oshima K."/>
            <person name="Hattori M."/>
            <person name="Ohkuma M."/>
            <person name="Hosokawa M."/>
            <person name="Miyashita K."/>
            <person name="Thompson F.L."/>
            <person name="Niwa A."/>
            <person name="Sawabe T."/>
            <person name="Sawabe T."/>
        </authorList>
    </citation>
    <scope>NUCLEOTIDE SEQUENCE [LARGE SCALE GENOMIC DNA]</scope>
    <source>
        <strain evidence="1 2">JCM 19300</strain>
    </source>
</reference>
<sequence>MSQVSNCPTCGGKSKIKETNGVTTYQALQDEEVLKKVGQLKKSYGNI</sequence>
<organism evidence="1 2">
    <name type="scientific">Algibacter lectus</name>
    <dbReference type="NCBI Taxonomy" id="221126"/>
    <lineage>
        <taxon>Bacteria</taxon>
        <taxon>Pseudomonadati</taxon>
        <taxon>Bacteroidota</taxon>
        <taxon>Flavobacteriia</taxon>
        <taxon>Flavobacteriales</taxon>
        <taxon>Flavobacteriaceae</taxon>
        <taxon>Algibacter</taxon>
    </lineage>
</organism>
<evidence type="ECO:0000313" key="2">
    <source>
        <dbReference type="Proteomes" id="UP000029644"/>
    </source>
</evidence>
<proteinExistence type="predicted"/>
<dbReference type="AlphaFoldDB" id="A0A090VCD9"/>
<gene>
    <name evidence="1" type="ORF">JCM19300_1606</name>
</gene>
<accession>A0A090VCD9</accession>
<dbReference type="RefSeq" id="WP_193743954.1">
    <property type="nucleotide sequence ID" value="NZ_BBNQ01000003.1"/>
</dbReference>
<comment type="caution">
    <text evidence="1">The sequence shown here is derived from an EMBL/GenBank/DDBJ whole genome shotgun (WGS) entry which is preliminary data.</text>
</comment>
<name>A0A090VCD9_9FLAO</name>
<dbReference type="EMBL" id="BBNQ01000003">
    <property type="protein sequence ID" value="GAL61783.1"/>
    <property type="molecule type" value="Genomic_DNA"/>
</dbReference>
<evidence type="ECO:0000313" key="1">
    <source>
        <dbReference type="EMBL" id="GAL61783.1"/>
    </source>
</evidence>
<dbReference type="Proteomes" id="UP000029644">
    <property type="component" value="Unassembled WGS sequence"/>
</dbReference>
<protein>
    <submittedName>
        <fullName evidence="1">Uncharacterized protein</fullName>
    </submittedName>
</protein>